<accession>A0A2Z4U964</accession>
<keyword evidence="1" id="KW-1133">Transmembrane helix</keyword>
<keyword evidence="3" id="KW-1185">Reference proteome</keyword>
<evidence type="ECO:0000313" key="2">
    <source>
        <dbReference type="EMBL" id="AWY97540.1"/>
    </source>
</evidence>
<sequence length="69" mass="8244">MTDGSGNDHGEYKPQKPTVWANMLGKWAFSYFLKLFLGKIKKSREKFRVSLEQQEKEISSWKCYHWKKS</sequence>
<name>A0A2Z4U964_9FIRM</name>
<evidence type="ECO:0000313" key="3">
    <source>
        <dbReference type="Proteomes" id="UP000250003"/>
    </source>
</evidence>
<dbReference type="AlphaFoldDB" id="A0A2Z4U964"/>
<protein>
    <submittedName>
        <fullName evidence="2">Uncharacterized protein</fullName>
    </submittedName>
</protein>
<dbReference type="Proteomes" id="UP000250003">
    <property type="component" value="Chromosome"/>
</dbReference>
<keyword evidence="1" id="KW-0812">Transmembrane</keyword>
<reference evidence="3" key="1">
    <citation type="submission" date="2018-06" db="EMBL/GenBank/DDBJ databases">
        <title>Description of Blautia argi sp. nov., a new anaerobic isolated from dog feces.</title>
        <authorList>
            <person name="Chang Y.-H."/>
            <person name="Paek J."/>
            <person name="Shin Y."/>
        </authorList>
    </citation>
    <scope>NUCLEOTIDE SEQUENCE [LARGE SCALE GENOMIC DNA]</scope>
    <source>
        <strain evidence="3">KCTC 15426</strain>
    </source>
</reference>
<proteinExistence type="predicted"/>
<dbReference type="EMBL" id="CP030280">
    <property type="protein sequence ID" value="AWY97540.1"/>
    <property type="molecule type" value="Genomic_DNA"/>
</dbReference>
<keyword evidence="1" id="KW-0472">Membrane</keyword>
<dbReference type="KEGG" id="blau:DQQ01_04585"/>
<feature type="transmembrane region" description="Helical" evidence="1">
    <location>
        <begin position="20"/>
        <end position="37"/>
    </location>
</feature>
<gene>
    <name evidence="2" type="ORF">DQQ01_04585</name>
</gene>
<evidence type="ECO:0000256" key="1">
    <source>
        <dbReference type="SAM" id="Phobius"/>
    </source>
</evidence>
<organism evidence="2 3">
    <name type="scientific">Blautia argi</name>
    <dbReference type="NCBI Taxonomy" id="1912897"/>
    <lineage>
        <taxon>Bacteria</taxon>
        <taxon>Bacillati</taxon>
        <taxon>Bacillota</taxon>
        <taxon>Clostridia</taxon>
        <taxon>Lachnospirales</taxon>
        <taxon>Lachnospiraceae</taxon>
        <taxon>Blautia</taxon>
    </lineage>
</organism>